<dbReference type="InterPro" id="IPR001356">
    <property type="entry name" value="HD"/>
</dbReference>
<evidence type="ECO:0000313" key="9">
    <source>
        <dbReference type="EMBL" id="KAJ1917930.1"/>
    </source>
</evidence>
<feature type="compositionally biased region" description="Low complexity" evidence="7">
    <location>
        <begin position="1295"/>
        <end position="1306"/>
    </location>
</feature>
<feature type="compositionally biased region" description="Low complexity" evidence="7">
    <location>
        <begin position="1194"/>
        <end position="1204"/>
    </location>
</feature>
<feature type="compositionally biased region" description="Basic and acidic residues" evidence="7">
    <location>
        <begin position="1073"/>
        <end position="1086"/>
    </location>
</feature>
<feature type="DNA-binding region" description="Homeobox" evidence="5">
    <location>
        <begin position="287"/>
        <end position="342"/>
    </location>
</feature>
<protein>
    <recommendedName>
        <fullName evidence="8">Homeobox domain-containing protein</fullName>
    </recommendedName>
</protein>
<proteinExistence type="predicted"/>
<dbReference type="Pfam" id="PF00046">
    <property type="entry name" value="Homeodomain"/>
    <property type="match status" value="1"/>
</dbReference>
<feature type="compositionally biased region" description="Polar residues" evidence="7">
    <location>
        <begin position="1253"/>
        <end position="1267"/>
    </location>
</feature>
<evidence type="ECO:0000256" key="3">
    <source>
        <dbReference type="ARBA" id="ARBA00023155"/>
    </source>
</evidence>
<feature type="compositionally biased region" description="Gly residues" evidence="7">
    <location>
        <begin position="569"/>
        <end position="592"/>
    </location>
</feature>
<feature type="region of interest" description="Disordered" evidence="7">
    <location>
        <begin position="243"/>
        <end position="276"/>
    </location>
</feature>
<comment type="subcellular location">
    <subcellularLocation>
        <location evidence="1 5 6">Nucleus</location>
    </subcellularLocation>
</comment>
<feature type="compositionally biased region" description="Low complexity" evidence="7">
    <location>
        <begin position="255"/>
        <end position="271"/>
    </location>
</feature>
<feature type="region of interest" description="Disordered" evidence="7">
    <location>
        <begin position="692"/>
        <end position="722"/>
    </location>
</feature>
<feature type="compositionally biased region" description="Low complexity" evidence="7">
    <location>
        <begin position="702"/>
        <end position="716"/>
    </location>
</feature>
<dbReference type="CDD" id="cd00086">
    <property type="entry name" value="homeodomain"/>
    <property type="match status" value="1"/>
</dbReference>
<reference evidence="9" key="1">
    <citation type="submission" date="2022-07" db="EMBL/GenBank/DDBJ databases">
        <title>Phylogenomic reconstructions and comparative analyses of Kickxellomycotina fungi.</title>
        <authorList>
            <person name="Reynolds N.K."/>
            <person name="Stajich J.E."/>
            <person name="Barry K."/>
            <person name="Grigoriev I.V."/>
            <person name="Crous P."/>
            <person name="Smith M.E."/>
        </authorList>
    </citation>
    <scope>NUCLEOTIDE SEQUENCE</scope>
    <source>
        <strain evidence="9">NBRC 100468</strain>
    </source>
</reference>
<dbReference type="SMART" id="SM00389">
    <property type="entry name" value="HOX"/>
    <property type="match status" value="1"/>
</dbReference>
<feature type="compositionally biased region" description="Low complexity" evidence="7">
    <location>
        <begin position="96"/>
        <end position="111"/>
    </location>
</feature>
<dbReference type="OrthoDB" id="6159439at2759"/>
<feature type="compositionally biased region" description="Polar residues" evidence="7">
    <location>
        <begin position="982"/>
        <end position="1000"/>
    </location>
</feature>
<feature type="region of interest" description="Disordered" evidence="7">
    <location>
        <begin position="407"/>
        <end position="489"/>
    </location>
</feature>
<feature type="compositionally biased region" description="Polar residues" evidence="7">
    <location>
        <begin position="137"/>
        <end position="199"/>
    </location>
</feature>
<feature type="compositionally biased region" description="Acidic residues" evidence="7">
    <location>
        <begin position="1315"/>
        <end position="1324"/>
    </location>
</feature>
<organism evidence="9 10">
    <name type="scientific">Mycoemilia scoparia</name>
    <dbReference type="NCBI Taxonomy" id="417184"/>
    <lineage>
        <taxon>Eukaryota</taxon>
        <taxon>Fungi</taxon>
        <taxon>Fungi incertae sedis</taxon>
        <taxon>Zoopagomycota</taxon>
        <taxon>Kickxellomycotina</taxon>
        <taxon>Kickxellomycetes</taxon>
        <taxon>Kickxellales</taxon>
        <taxon>Kickxellaceae</taxon>
        <taxon>Mycoemilia</taxon>
    </lineage>
</organism>
<evidence type="ECO:0000313" key="10">
    <source>
        <dbReference type="Proteomes" id="UP001150538"/>
    </source>
</evidence>
<name>A0A9W8A1E1_9FUNG</name>
<feature type="region of interest" description="Disordered" evidence="7">
    <location>
        <begin position="856"/>
        <end position="875"/>
    </location>
</feature>
<keyword evidence="4 5" id="KW-0539">Nucleus</keyword>
<dbReference type="GO" id="GO:0000981">
    <property type="term" value="F:DNA-binding transcription factor activity, RNA polymerase II-specific"/>
    <property type="evidence" value="ECO:0007669"/>
    <property type="project" value="TreeGrafter"/>
</dbReference>
<evidence type="ECO:0000256" key="7">
    <source>
        <dbReference type="SAM" id="MobiDB-lite"/>
    </source>
</evidence>
<feature type="compositionally biased region" description="Gly residues" evidence="7">
    <location>
        <begin position="544"/>
        <end position="554"/>
    </location>
</feature>
<dbReference type="InterPro" id="IPR009057">
    <property type="entry name" value="Homeodomain-like_sf"/>
</dbReference>
<dbReference type="EMBL" id="JANBPU010000058">
    <property type="protein sequence ID" value="KAJ1917930.1"/>
    <property type="molecule type" value="Genomic_DNA"/>
</dbReference>
<feature type="region of interest" description="Disordered" evidence="7">
    <location>
        <begin position="96"/>
        <end position="220"/>
    </location>
</feature>
<keyword evidence="3 5" id="KW-0371">Homeobox</keyword>
<evidence type="ECO:0000256" key="1">
    <source>
        <dbReference type="ARBA" id="ARBA00004123"/>
    </source>
</evidence>
<feature type="compositionally biased region" description="Low complexity" evidence="7">
    <location>
        <begin position="455"/>
        <end position="468"/>
    </location>
</feature>
<evidence type="ECO:0000256" key="5">
    <source>
        <dbReference type="PROSITE-ProRule" id="PRU00108"/>
    </source>
</evidence>
<feature type="compositionally biased region" description="Low complexity" evidence="7">
    <location>
        <begin position="1021"/>
        <end position="1049"/>
    </location>
</feature>
<dbReference type="Proteomes" id="UP001150538">
    <property type="component" value="Unassembled WGS sequence"/>
</dbReference>
<feature type="region of interest" description="Disordered" evidence="7">
    <location>
        <begin position="31"/>
        <end position="74"/>
    </location>
</feature>
<feature type="region of interest" description="Disordered" evidence="7">
    <location>
        <begin position="1194"/>
        <end position="1237"/>
    </location>
</feature>
<dbReference type="SUPFAM" id="SSF46689">
    <property type="entry name" value="Homeodomain-like"/>
    <property type="match status" value="1"/>
</dbReference>
<feature type="compositionally biased region" description="Polar residues" evidence="7">
    <location>
        <begin position="692"/>
        <end position="701"/>
    </location>
</feature>
<sequence>MSSSMKSDWFDAEMPEDDFLFGFPMTSLENTFSANNEGAKNESSDNNGSSNTNHHHHHHHHSANPTGGVGADTLDNSDSIDFNAFNDMYNINPFETTDITSNNTISNGSGSRDTKHSPNTNLSNMILPPFSVKSKKAQGSQDENSLSNVKQEGGENNNETMPCEETSNNGRSGGNVRSRSFTGSMGSQVGSRPTETNIPTVLPMKRAATDISNNNRDHSRTLEMPADYGHESDSDCSGQIIKGKSSGTDCETPDTSDTSYTSSMFSSHSGSGDNGYLNGGCPPIKKRKRLSPDQTQTLIQLFEQVPKPCSELRVRLGKQLGMTAREVQVWFQNRRAKLKRETRVTPFPTMGYSSEQINVHSQQSLAPQSFGFRPKHLHQQSQHNPLSRFSGGTGFLGAGMVGPMLLDGNGGPGSSSGPKQASVLGPRYGTTPQSMMFNEQGIGSPSYLMNGNTPSGESARSSSLSGFSPTTNRNNGMTVNGTNNSATGTNGVTHGLGNIGHMGNSMFSNQSNMSQYPGLQDPFYSNASANGITAHGPGNPMAAAGGGGGGGGPGMSTSSALSPPANLMNGGGSGGGRAPIGGGSGGGGGGWLGIKRPNGSNYSLISTDGRVPGTSSSVAMPNCLQPSSRQMSSVSSGPAMSVDREGNNGMPMRPDQPFSSRLDYIDAFGRAGINITRPPFSNNFMTTSVLPTIPSSGGRQFNNDGNGNNNHSSSSSGSGGGGLVAPKDYSSYKDLAFLYNNTDDKGESSGIPSEEILQARQKNFNHMAFIGGGGGGGGAPNGYNHNGRGNMMGRTLSGIELGGLNSDAMMRASMDENDRLKLFQMKLQSAQQNNKRATFVGFAGHNKSHSISQIPISPIQNEPSQGSNADGAASAKCAEKKNIDFSGLLDNPSINSKSNTPTTSSTANCLNNNKDDDYCGGKNSKDDFFKTLMSLSQNPDNNAFSDILSNSSKGYSEWLDLEFRKNESSSSSSSGGGGGIGTNTIAAESGTPESISPDNQSPRKDSLSLSMLGFNDENDNDNTNIDISKSSSAQKSSSATTTTTTTTTTNSYQGDSKECGQTSNSNSTTPDMARNKDSSYRRDSKALDTPSPIRSQGCLRQLERNSISLGGTKDNSHTNGESCASASDHITTATNTTAKTSQEQLISSLSLDTTTNSLFSSEELMIQLNSSNSKGLENNTSNGLDILLQLSNNNNVGSGQNNPVDDGDDDDDIKNAFEVVGNNNNDEDKKNHHHHHQHLDNFVHIKDEKYATSSDKGSFKSLSPNLHDNSERSLKNPKNIKQEKDDDANKRNDVNSSWYGSKSKSSASHDHDDNNDNQQDPEDCNDENILAAFSNNSLQDLFHLNTSDILSFNDN</sequence>
<feature type="compositionally biased region" description="Low complexity" evidence="7">
    <location>
        <begin position="478"/>
        <end position="489"/>
    </location>
</feature>
<dbReference type="GO" id="GO:0005634">
    <property type="term" value="C:nucleus"/>
    <property type="evidence" value="ECO:0007669"/>
    <property type="project" value="UniProtKB-SubCell"/>
</dbReference>
<feature type="compositionally biased region" description="Basic and acidic residues" evidence="7">
    <location>
        <begin position="1268"/>
        <end position="1293"/>
    </location>
</feature>
<evidence type="ECO:0000259" key="8">
    <source>
        <dbReference type="PROSITE" id="PS50071"/>
    </source>
</evidence>
<feature type="compositionally biased region" description="Basic residues" evidence="7">
    <location>
        <begin position="53"/>
        <end position="62"/>
    </location>
</feature>
<dbReference type="InterPro" id="IPR050453">
    <property type="entry name" value="LIM_Homeobox_TF"/>
</dbReference>
<evidence type="ECO:0000256" key="4">
    <source>
        <dbReference type="ARBA" id="ARBA00023242"/>
    </source>
</evidence>
<evidence type="ECO:0000256" key="6">
    <source>
        <dbReference type="RuleBase" id="RU000682"/>
    </source>
</evidence>
<keyword evidence="2 5" id="KW-0238">DNA-binding</keyword>
<feature type="compositionally biased region" description="Low complexity" evidence="7">
    <location>
        <begin position="856"/>
        <end position="865"/>
    </location>
</feature>
<feature type="compositionally biased region" description="Polar residues" evidence="7">
    <location>
        <begin position="1050"/>
        <end position="1070"/>
    </location>
</feature>
<feature type="region of interest" description="Disordered" evidence="7">
    <location>
        <begin position="538"/>
        <end position="592"/>
    </location>
</feature>
<dbReference type="PANTHER" id="PTHR24208">
    <property type="entry name" value="LIM/HOMEOBOX PROTEIN LHX"/>
    <property type="match status" value="1"/>
</dbReference>
<feature type="region of interest" description="Disordered" evidence="7">
    <location>
        <begin position="1253"/>
        <end position="1324"/>
    </location>
</feature>
<dbReference type="PANTHER" id="PTHR24208:SF166">
    <property type="entry name" value="LIM HOMEOBOX TRANSCRIPTION FACTOR 1 ALPHA, ISOFORM B"/>
    <property type="match status" value="1"/>
</dbReference>
<dbReference type="PROSITE" id="PS50071">
    <property type="entry name" value="HOMEOBOX_2"/>
    <property type="match status" value="1"/>
</dbReference>
<feature type="region of interest" description="Disordered" evidence="7">
    <location>
        <begin position="888"/>
        <end position="915"/>
    </location>
</feature>
<dbReference type="Gene3D" id="1.10.10.60">
    <property type="entry name" value="Homeodomain-like"/>
    <property type="match status" value="1"/>
</dbReference>
<comment type="caution">
    <text evidence="9">The sequence shown here is derived from an EMBL/GenBank/DDBJ whole genome shotgun (WGS) entry which is preliminary data.</text>
</comment>
<feature type="region of interest" description="Disordered" evidence="7">
    <location>
        <begin position="966"/>
        <end position="1099"/>
    </location>
</feature>
<keyword evidence="10" id="KW-1185">Reference proteome</keyword>
<feature type="domain" description="Homeobox" evidence="8">
    <location>
        <begin position="285"/>
        <end position="341"/>
    </location>
</feature>
<accession>A0A9W8A1E1</accession>
<feature type="compositionally biased region" description="Low complexity" evidence="7">
    <location>
        <begin position="891"/>
        <end position="908"/>
    </location>
</feature>
<gene>
    <name evidence="9" type="ORF">H4219_002923</name>
</gene>
<feature type="compositionally biased region" description="Polar residues" evidence="7">
    <location>
        <begin position="430"/>
        <end position="454"/>
    </location>
</feature>
<dbReference type="GO" id="GO:0000977">
    <property type="term" value="F:RNA polymerase II transcription regulatory region sequence-specific DNA binding"/>
    <property type="evidence" value="ECO:0007669"/>
    <property type="project" value="TreeGrafter"/>
</dbReference>
<evidence type="ECO:0000256" key="2">
    <source>
        <dbReference type="ARBA" id="ARBA00023125"/>
    </source>
</evidence>